<dbReference type="Gene3D" id="2.60.120.340">
    <property type="entry name" value="Nucleoplasmin core domain"/>
    <property type="match status" value="1"/>
</dbReference>
<reference evidence="9" key="1">
    <citation type="submission" date="2022-07" db="EMBL/GenBank/DDBJ databases">
        <title>Phylogenomic reconstructions and comparative analyses of Kickxellomycotina fungi.</title>
        <authorList>
            <person name="Reynolds N.K."/>
            <person name="Stajich J.E."/>
            <person name="Barry K."/>
            <person name="Grigoriev I.V."/>
            <person name="Crous P."/>
            <person name="Smith M.E."/>
        </authorList>
    </citation>
    <scope>NUCLEOTIDE SEQUENCE</scope>
    <source>
        <strain evidence="9">NBRC 105414</strain>
    </source>
</reference>
<evidence type="ECO:0000256" key="5">
    <source>
        <dbReference type="PIRNR" id="PIRNR001473"/>
    </source>
</evidence>
<evidence type="ECO:0000313" key="9">
    <source>
        <dbReference type="EMBL" id="KAJ2779501.1"/>
    </source>
</evidence>
<dbReference type="EC" id="5.2.1.8" evidence="5"/>
<dbReference type="EMBL" id="JANBUL010000174">
    <property type="protein sequence ID" value="KAJ2779501.1"/>
    <property type="molecule type" value="Genomic_DNA"/>
</dbReference>
<dbReference type="GO" id="GO:0000785">
    <property type="term" value="C:chromatin"/>
    <property type="evidence" value="ECO:0007669"/>
    <property type="project" value="TreeGrafter"/>
</dbReference>
<feature type="compositionally biased region" description="Acidic residues" evidence="7">
    <location>
        <begin position="96"/>
        <end position="109"/>
    </location>
</feature>
<keyword evidence="10" id="KW-1185">Reference proteome</keyword>
<evidence type="ECO:0000256" key="3">
    <source>
        <dbReference type="ARBA" id="ARBA00023110"/>
    </source>
</evidence>
<evidence type="ECO:0000313" key="10">
    <source>
        <dbReference type="Proteomes" id="UP001140217"/>
    </source>
</evidence>
<dbReference type="Gene3D" id="3.10.50.40">
    <property type="match status" value="1"/>
</dbReference>
<protein>
    <recommendedName>
        <fullName evidence="5">FK506-binding protein</fullName>
        <ecNumber evidence="5">5.2.1.8</ecNumber>
    </recommendedName>
</protein>
<dbReference type="PIRSF" id="PIRSF001473">
    <property type="entry name" value="FK506-bp_FPR3"/>
    <property type="match status" value="1"/>
</dbReference>
<feature type="domain" description="PPIase FKBP-type" evidence="8">
    <location>
        <begin position="278"/>
        <end position="365"/>
    </location>
</feature>
<organism evidence="9 10">
    <name type="scientific">Coemansia javaensis</name>
    <dbReference type="NCBI Taxonomy" id="2761396"/>
    <lineage>
        <taxon>Eukaryota</taxon>
        <taxon>Fungi</taxon>
        <taxon>Fungi incertae sedis</taxon>
        <taxon>Zoopagomycota</taxon>
        <taxon>Kickxellomycotina</taxon>
        <taxon>Kickxellomycetes</taxon>
        <taxon>Kickxellales</taxon>
        <taxon>Kickxellaceae</taxon>
        <taxon>Coemansia</taxon>
    </lineage>
</organism>
<dbReference type="AlphaFoldDB" id="A0A9W8H7I3"/>
<comment type="similarity">
    <text evidence="2">Belongs to the FKBP-type PPIase family. FKBP3/4 subfamily.</text>
</comment>
<gene>
    <name evidence="9" type="primary">FPR3</name>
    <name evidence="9" type="ORF">H4R18_003982</name>
</gene>
<dbReference type="FunFam" id="3.10.50.40:FF:000006">
    <property type="entry name" value="Peptidyl-prolyl cis-trans isomerase"/>
    <property type="match status" value="1"/>
</dbReference>
<proteinExistence type="inferred from homology"/>
<evidence type="ECO:0000256" key="1">
    <source>
        <dbReference type="ARBA" id="ARBA00000971"/>
    </source>
</evidence>
<dbReference type="PANTHER" id="PTHR43811">
    <property type="entry name" value="FKBP-TYPE PEPTIDYL-PROLYL CIS-TRANS ISOMERASE FKPA"/>
    <property type="match status" value="1"/>
</dbReference>
<dbReference type="PROSITE" id="PS50059">
    <property type="entry name" value="FKBP_PPIASE"/>
    <property type="match status" value="1"/>
</dbReference>
<name>A0A9W8H7I3_9FUNG</name>
<feature type="region of interest" description="Disordered" evidence="7">
    <location>
        <begin position="89"/>
        <end position="117"/>
    </location>
</feature>
<feature type="compositionally biased region" description="Acidic residues" evidence="7">
    <location>
        <begin position="135"/>
        <end position="152"/>
    </location>
</feature>
<dbReference type="SUPFAM" id="SSF54534">
    <property type="entry name" value="FKBP-like"/>
    <property type="match status" value="1"/>
</dbReference>
<dbReference type="InterPro" id="IPR001179">
    <property type="entry name" value="PPIase_FKBP_dom"/>
</dbReference>
<dbReference type="InterPro" id="IPR023566">
    <property type="entry name" value="PPIase_Fpr3/Fpr4-like"/>
</dbReference>
<accession>A0A9W8H7I3</accession>
<dbReference type="InterPro" id="IPR046357">
    <property type="entry name" value="PPIase_dom_sf"/>
</dbReference>
<dbReference type="GO" id="GO:0003755">
    <property type="term" value="F:peptidyl-prolyl cis-trans isomerase activity"/>
    <property type="evidence" value="ECO:0007669"/>
    <property type="project" value="UniProtKB-KW"/>
</dbReference>
<comment type="caution">
    <text evidence="9">The sequence shown here is derived from an EMBL/GenBank/DDBJ whole genome shotgun (WGS) entry which is preliminary data.</text>
</comment>
<dbReference type="OrthoDB" id="1902587at2759"/>
<keyword evidence="4 5" id="KW-0413">Isomerase</keyword>
<dbReference type="Proteomes" id="UP001140217">
    <property type="component" value="Unassembled WGS sequence"/>
</dbReference>
<evidence type="ECO:0000256" key="4">
    <source>
        <dbReference type="ARBA" id="ARBA00023235"/>
    </source>
</evidence>
<feature type="region of interest" description="Disordered" evidence="7">
    <location>
        <begin position="225"/>
        <end position="256"/>
    </location>
</feature>
<comment type="catalytic activity">
    <reaction evidence="1 5 6">
        <text>[protein]-peptidylproline (omega=180) = [protein]-peptidylproline (omega=0)</text>
        <dbReference type="Rhea" id="RHEA:16237"/>
        <dbReference type="Rhea" id="RHEA-COMP:10747"/>
        <dbReference type="Rhea" id="RHEA-COMP:10748"/>
        <dbReference type="ChEBI" id="CHEBI:83833"/>
        <dbReference type="ChEBI" id="CHEBI:83834"/>
        <dbReference type="EC" id="5.2.1.8"/>
    </reaction>
</comment>
<evidence type="ECO:0000256" key="2">
    <source>
        <dbReference type="ARBA" id="ARBA00007838"/>
    </source>
</evidence>
<feature type="compositionally biased region" description="Basic and acidic residues" evidence="7">
    <location>
        <begin position="231"/>
        <end position="255"/>
    </location>
</feature>
<evidence type="ECO:0000259" key="8">
    <source>
        <dbReference type="PROSITE" id="PS50059"/>
    </source>
</evidence>
<dbReference type="Pfam" id="PF17800">
    <property type="entry name" value="NPL"/>
    <property type="match status" value="1"/>
</dbReference>
<dbReference type="PANTHER" id="PTHR43811:SF19">
    <property type="entry name" value="39 KDA FK506-BINDING NUCLEAR PROTEIN"/>
    <property type="match status" value="1"/>
</dbReference>
<dbReference type="Pfam" id="PF00254">
    <property type="entry name" value="FKBP_C"/>
    <property type="match status" value="1"/>
</dbReference>
<dbReference type="GO" id="GO:0005730">
    <property type="term" value="C:nucleolus"/>
    <property type="evidence" value="ECO:0007669"/>
    <property type="project" value="TreeGrafter"/>
</dbReference>
<keyword evidence="3 5" id="KW-0697">Rotamase</keyword>
<feature type="compositionally biased region" description="Acidic residues" evidence="7">
    <location>
        <begin position="160"/>
        <end position="187"/>
    </location>
</feature>
<sequence>MLRGFWGLKIAPGKTYSQTVDASFRVSGAALGATLADEGRTSVVLTIDEKSFVLCSLTPGGTEQHLLDLSLTEGEEITFETQGNNEVHLTGNFIDDAPDSSDDEDDGEGGLDLSKATPEEIEELIGMGIIKPEDLLAEDDSDDEDYDSEDAALDGRIEEITEEEEAALVDGEDEDEDEEDEDDEEEAPQPVTELKIKKQAAEKKRKAAEAAAEAEAEAEAAAAAAKGKKAKKDEAKKDATPKKEAPKKDEPKTKTMELAGGVTAEVMKEGAGPGAKKGARVGMYYIGKLTNGKVFDKNTKGKPFWFRLGAGEVIKGWDVGIAGMKKGGERRLTIPAAMAYGKRGAPPDIPPNATLVFDIRLVEFK</sequence>
<evidence type="ECO:0000256" key="7">
    <source>
        <dbReference type="SAM" id="MobiDB-lite"/>
    </source>
</evidence>
<evidence type="ECO:0000256" key="6">
    <source>
        <dbReference type="PROSITE-ProRule" id="PRU00277"/>
    </source>
</evidence>
<feature type="region of interest" description="Disordered" evidence="7">
    <location>
        <begin position="131"/>
        <end position="198"/>
    </location>
</feature>
<dbReference type="InterPro" id="IPR041232">
    <property type="entry name" value="NPL"/>
</dbReference>